<gene>
    <name evidence="3" type="ORF">Rhe02_24720</name>
</gene>
<evidence type="ECO:0000256" key="1">
    <source>
        <dbReference type="RuleBase" id="RU362119"/>
    </source>
</evidence>
<keyword evidence="1" id="KW-0732">Signal</keyword>
<protein>
    <submittedName>
        <fullName evidence="3">5'-nucleotidase</fullName>
    </submittedName>
</protein>
<dbReference type="Pfam" id="PF02872">
    <property type="entry name" value="5_nucleotid_C"/>
    <property type="match status" value="1"/>
</dbReference>
<name>A0A8J3VFC3_9ACTN</name>
<feature type="chain" id="PRO_5039754913" evidence="1">
    <location>
        <begin position="35"/>
        <end position="613"/>
    </location>
</feature>
<dbReference type="SUPFAM" id="SSF56300">
    <property type="entry name" value="Metallo-dependent phosphatases"/>
    <property type="match status" value="1"/>
</dbReference>
<evidence type="ECO:0000313" key="3">
    <source>
        <dbReference type="EMBL" id="GIH04405.1"/>
    </source>
</evidence>
<dbReference type="Gene3D" id="3.90.780.10">
    <property type="entry name" value="5'-Nucleotidase, C-terminal domain"/>
    <property type="match status" value="1"/>
</dbReference>
<proteinExistence type="inferred from homology"/>
<organism evidence="3 4">
    <name type="scientific">Rhizocola hellebori</name>
    <dbReference type="NCBI Taxonomy" id="1392758"/>
    <lineage>
        <taxon>Bacteria</taxon>
        <taxon>Bacillati</taxon>
        <taxon>Actinomycetota</taxon>
        <taxon>Actinomycetes</taxon>
        <taxon>Micromonosporales</taxon>
        <taxon>Micromonosporaceae</taxon>
        <taxon>Rhizocola</taxon>
    </lineage>
</organism>
<comment type="caution">
    <text evidence="3">The sequence shown here is derived from an EMBL/GenBank/DDBJ whole genome shotgun (WGS) entry which is preliminary data.</text>
</comment>
<dbReference type="GO" id="GO:0030288">
    <property type="term" value="C:outer membrane-bounded periplasmic space"/>
    <property type="evidence" value="ECO:0007669"/>
    <property type="project" value="TreeGrafter"/>
</dbReference>
<dbReference type="GO" id="GO:0009166">
    <property type="term" value="P:nucleotide catabolic process"/>
    <property type="evidence" value="ECO:0007669"/>
    <property type="project" value="InterPro"/>
</dbReference>
<dbReference type="SUPFAM" id="SSF55816">
    <property type="entry name" value="5'-nucleotidase (syn. UDP-sugar hydrolase), C-terminal domain"/>
    <property type="match status" value="1"/>
</dbReference>
<dbReference type="PRINTS" id="PR01607">
    <property type="entry name" value="APYRASEFAMLY"/>
</dbReference>
<dbReference type="Proteomes" id="UP000612899">
    <property type="component" value="Unassembled WGS sequence"/>
</dbReference>
<dbReference type="InterPro" id="IPR008334">
    <property type="entry name" value="5'-Nucleotdase_C"/>
</dbReference>
<dbReference type="Gene3D" id="3.60.21.10">
    <property type="match status" value="1"/>
</dbReference>
<dbReference type="EMBL" id="BONY01000012">
    <property type="protein sequence ID" value="GIH04405.1"/>
    <property type="molecule type" value="Genomic_DNA"/>
</dbReference>
<evidence type="ECO:0000313" key="4">
    <source>
        <dbReference type="Proteomes" id="UP000612899"/>
    </source>
</evidence>
<reference evidence="3" key="1">
    <citation type="submission" date="2021-01" db="EMBL/GenBank/DDBJ databases">
        <title>Whole genome shotgun sequence of Rhizocola hellebori NBRC 109834.</title>
        <authorList>
            <person name="Komaki H."/>
            <person name="Tamura T."/>
        </authorList>
    </citation>
    <scope>NUCLEOTIDE SEQUENCE</scope>
    <source>
        <strain evidence="3">NBRC 109834</strain>
    </source>
</reference>
<dbReference type="PANTHER" id="PTHR11575:SF24">
    <property type="entry name" value="5'-NUCLEOTIDASE"/>
    <property type="match status" value="1"/>
</dbReference>
<keyword evidence="1" id="KW-0378">Hydrolase</keyword>
<keyword evidence="1" id="KW-0547">Nucleotide-binding</keyword>
<sequence>MSLYPLARRLRPLAVPALAIAVIAAIPLARSNQAAPADSWNPLSPVSFQLTDVPQAHQAQGNLLSFNDFHGAIDPPTGSGGLVGTTPAGGVEFLSTWVKRLRAEGEAAGQKVLTVGAGDMVGATPLVSAAFHDEPSVELLSSLGLEITSVGNHEFDEGLPELRRLQFGGCHPVDGCADGDGFAGADYTYLSANVVDKRTQLPVLLPVSVRLIQGVPVGFIGMTLEGTRSIINPGAPGISNIEFLDEIETANKWSKLLSLFGIKAQVLLIHEGGLQDSAGQPSSCSGFTGAIKDIVAGLRPEFGVVVSGHTHRFYSCSLPNAAGVPVAVTSAGSNGTLVTDISFTLDKRNGRFSAVEAHNVIVENGIRNPDGTWARDAAGNFLRNPALIDPAAKVIADKYRTAVAPIANRVVGKITADIPRDNNAAGESPLGDVIADAQFAYTTGAGAQLALMNPGGIRAALSYGASPGGEPAGDVTYGECFTVQPFNNLVVTQTFTGAQLKAVLEQQFAGQAGQTVTRILQISDQLRYTYDTTRALGDRITSIQISGVAIDPAASYRVTTNDFLANGGDGFTTLTAGTDRVTAPGFDVDALVAHLGAGAPVAPGPANRITKAG</sequence>
<dbReference type="RefSeq" id="WP_203908285.1">
    <property type="nucleotide sequence ID" value="NZ_BONY01000012.1"/>
</dbReference>
<dbReference type="AlphaFoldDB" id="A0A8J3VFC3"/>
<dbReference type="InterPro" id="IPR036907">
    <property type="entry name" value="5'-Nucleotdase_C_sf"/>
</dbReference>
<keyword evidence="4" id="KW-1185">Reference proteome</keyword>
<dbReference type="InterPro" id="IPR006179">
    <property type="entry name" value="5_nucleotidase/apyrase"/>
</dbReference>
<dbReference type="GO" id="GO:0008768">
    <property type="term" value="F:UDP-sugar diphosphatase activity"/>
    <property type="evidence" value="ECO:0007669"/>
    <property type="project" value="TreeGrafter"/>
</dbReference>
<feature type="signal peptide" evidence="1">
    <location>
        <begin position="1"/>
        <end position="34"/>
    </location>
</feature>
<dbReference type="GO" id="GO:0008253">
    <property type="term" value="F:5'-nucleotidase activity"/>
    <property type="evidence" value="ECO:0007669"/>
    <property type="project" value="TreeGrafter"/>
</dbReference>
<dbReference type="PANTHER" id="PTHR11575">
    <property type="entry name" value="5'-NUCLEOTIDASE-RELATED"/>
    <property type="match status" value="1"/>
</dbReference>
<evidence type="ECO:0000259" key="2">
    <source>
        <dbReference type="Pfam" id="PF02872"/>
    </source>
</evidence>
<dbReference type="InterPro" id="IPR029052">
    <property type="entry name" value="Metallo-depent_PP-like"/>
</dbReference>
<dbReference type="GO" id="GO:0000166">
    <property type="term" value="F:nucleotide binding"/>
    <property type="evidence" value="ECO:0007669"/>
    <property type="project" value="UniProtKB-KW"/>
</dbReference>
<accession>A0A8J3VFC3</accession>
<comment type="similarity">
    <text evidence="1">Belongs to the 5'-nucleotidase family.</text>
</comment>
<feature type="domain" description="5'-Nucleotidase C-terminal" evidence="2">
    <location>
        <begin position="410"/>
        <end position="575"/>
    </location>
</feature>